<dbReference type="SUPFAM" id="SSF88659">
    <property type="entry name" value="Sigma3 and sigma4 domains of RNA polymerase sigma factors"/>
    <property type="match status" value="1"/>
</dbReference>
<dbReference type="InterPro" id="IPR036388">
    <property type="entry name" value="WH-like_DNA-bd_sf"/>
</dbReference>
<dbReference type="NCBIfam" id="NF005385">
    <property type="entry name" value="PRK06930.1"/>
    <property type="match status" value="1"/>
</dbReference>
<evidence type="ECO:0000313" key="3">
    <source>
        <dbReference type="Proteomes" id="UP000823485"/>
    </source>
</evidence>
<sequence length="162" mass="18886">MGNWADILIQEYSEGKRQLDKLRNSLDETDPMDMQDRKTISSMIGDMDFVIKWLETGQQPGVMRGIDVKSVYQKRSLETMEFIPDIMEQLEPNHKPLSLSEEQKKVLLNILSSFSFRERQCYILHVAQGLSMSDIAEMLSLKKRTVQQYIERARKKVEQVVS</sequence>
<dbReference type="Gene3D" id="1.10.10.10">
    <property type="entry name" value="Winged helix-like DNA-binding domain superfamily/Winged helix DNA-binding domain"/>
    <property type="match status" value="1"/>
</dbReference>
<feature type="domain" description="RNA polymerase sigma factor 70 region 4 type 2" evidence="1">
    <location>
        <begin position="107"/>
        <end position="156"/>
    </location>
</feature>
<proteinExistence type="predicted"/>
<accession>A0ABS2REE0</accession>
<comment type="caution">
    <text evidence="2">The sequence shown here is derived from an EMBL/GenBank/DDBJ whole genome shotgun (WGS) entry which is preliminary data.</text>
</comment>
<organism evidence="2 3">
    <name type="scientific">Siminovitchia thermophila</name>
    <dbReference type="NCBI Taxonomy" id="1245522"/>
    <lineage>
        <taxon>Bacteria</taxon>
        <taxon>Bacillati</taxon>
        <taxon>Bacillota</taxon>
        <taxon>Bacilli</taxon>
        <taxon>Bacillales</taxon>
        <taxon>Bacillaceae</taxon>
        <taxon>Siminovitchia</taxon>
    </lineage>
</organism>
<reference evidence="2 3" key="1">
    <citation type="submission" date="2021-01" db="EMBL/GenBank/DDBJ databases">
        <title>Genomic Encyclopedia of Type Strains, Phase IV (KMG-IV): sequencing the most valuable type-strain genomes for metagenomic binning, comparative biology and taxonomic classification.</title>
        <authorList>
            <person name="Goeker M."/>
        </authorList>
    </citation>
    <scope>NUCLEOTIDE SEQUENCE [LARGE SCALE GENOMIC DNA]</scope>
    <source>
        <strain evidence="2 3">DSM 105453</strain>
    </source>
</reference>
<protein>
    <submittedName>
        <fullName evidence="2">RNA polymerase sigma-70 factor (ECF subfamily)</fullName>
    </submittedName>
</protein>
<dbReference type="Pfam" id="PF08281">
    <property type="entry name" value="Sigma70_r4_2"/>
    <property type="match status" value="1"/>
</dbReference>
<dbReference type="EMBL" id="JAFBFH010000041">
    <property type="protein sequence ID" value="MBM7717238.1"/>
    <property type="molecule type" value="Genomic_DNA"/>
</dbReference>
<evidence type="ECO:0000313" key="2">
    <source>
        <dbReference type="EMBL" id="MBM7717238.1"/>
    </source>
</evidence>
<dbReference type="InterPro" id="IPR013249">
    <property type="entry name" value="RNA_pol_sigma70_r4_t2"/>
</dbReference>
<dbReference type="CDD" id="cd06171">
    <property type="entry name" value="Sigma70_r4"/>
    <property type="match status" value="1"/>
</dbReference>
<keyword evidence="3" id="KW-1185">Reference proteome</keyword>
<dbReference type="InterPro" id="IPR013324">
    <property type="entry name" value="RNA_pol_sigma_r3/r4-like"/>
</dbReference>
<name>A0ABS2REE0_9BACI</name>
<gene>
    <name evidence="2" type="ORF">JOC94_004263</name>
</gene>
<evidence type="ECO:0000259" key="1">
    <source>
        <dbReference type="Pfam" id="PF08281"/>
    </source>
</evidence>
<dbReference type="Proteomes" id="UP000823485">
    <property type="component" value="Unassembled WGS sequence"/>
</dbReference>
<dbReference type="RefSeq" id="WP_077111992.1">
    <property type="nucleotide sequence ID" value="NZ_JAFBFH010000041.1"/>
</dbReference>